<organism evidence="2 3">
    <name type="scientific">Gracilariopsis chorda</name>
    <dbReference type="NCBI Taxonomy" id="448386"/>
    <lineage>
        <taxon>Eukaryota</taxon>
        <taxon>Rhodophyta</taxon>
        <taxon>Florideophyceae</taxon>
        <taxon>Rhodymeniophycidae</taxon>
        <taxon>Gracilariales</taxon>
        <taxon>Gracilariaceae</taxon>
        <taxon>Gracilariopsis</taxon>
    </lineage>
</organism>
<accession>A0A2V3J0Q5</accession>
<feature type="region of interest" description="Disordered" evidence="1">
    <location>
        <begin position="45"/>
        <end position="84"/>
    </location>
</feature>
<feature type="region of interest" description="Disordered" evidence="1">
    <location>
        <begin position="1"/>
        <end position="27"/>
    </location>
</feature>
<keyword evidence="3" id="KW-1185">Reference proteome</keyword>
<feature type="compositionally biased region" description="Basic and acidic residues" evidence="1">
    <location>
        <begin position="74"/>
        <end position="84"/>
    </location>
</feature>
<sequence length="212" mass="24703">MLRVQKKRRPDDWEKKTSKLSGRFLPMDPRDEAIIDLFENDNRRLEVESEYGPEGPPSQAYGESAPGRPKKWSKRSEAARKRWADPSYRAKMLEKRAAKKRMKEEANGVPKHKVEIGRMDSITLCDDDKAKAINDYARSNKLRSEKISAFHRNRKLWMETRLSKGQPRLTDEEYVKKKKEVQLKRREIALKRAHDQRAKRATGKGSDDPGVT</sequence>
<reference evidence="2 3" key="1">
    <citation type="journal article" date="2018" name="Mol. Biol. Evol.">
        <title>Analysis of the draft genome of the red seaweed Gracilariopsis chorda provides insights into genome size evolution in Rhodophyta.</title>
        <authorList>
            <person name="Lee J."/>
            <person name="Yang E.C."/>
            <person name="Graf L."/>
            <person name="Yang J.H."/>
            <person name="Qiu H."/>
            <person name="Zel Zion U."/>
            <person name="Chan C.X."/>
            <person name="Stephens T.G."/>
            <person name="Weber A.P.M."/>
            <person name="Boo G.H."/>
            <person name="Boo S.M."/>
            <person name="Kim K.M."/>
            <person name="Shin Y."/>
            <person name="Jung M."/>
            <person name="Lee S.J."/>
            <person name="Yim H.S."/>
            <person name="Lee J.H."/>
            <person name="Bhattacharya D."/>
            <person name="Yoon H.S."/>
        </authorList>
    </citation>
    <scope>NUCLEOTIDE SEQUENCE [LARGE SCALE GENOMIC DNA]</scope>
    <source>
        <strain evidence="2 3">SKKU-2015</strain>
        <tissue evidence="2">Whole body</tissue>
    </source>
</reference>
<feature type="region of interest" description="Disordered" evidence="1">
    <location>
        <begin position="189"/>
        <end position="212"/>
    </location>
</feature>
<proteinExistence type="predicted"/>
<evidence type="ECO:0000313" key="2">
    <source>
        <dbReference type="EMBL" id="PXF47915.1"/>
    </source>
</evidence>
<dbReference type="Proteomes" id="UP000247409">
    <property type="component" value="Unassembled WGS sequence"/>
</dbReference>
<dbReference type="EMBL" id="NBIV01000018">
    <property type="protein sequence ID" value="PXF47915.1"/>
    <property type="molecule type" value="Genomic_DNA"/>
</dbReference>
<comment type="caution">
    <text evidence="2">The sequence shown here is derived from an EMBL/GenBank/DDBJ whole genome shotgun (WGS) entry which is preliminary data.</text>
</comment>
<dbReference type="OrthoDB" id="5989at2759"/>
<gene>
    <name evidence="2" type="ORF">BWQ96_02301</name>
</gene>
<dbReference type="AlphaFoldDB" id="A0A2V3J0Q5"/>
<evidence type="ECO:0000256" key="1">
    <source>
        <dbReference type="SAM" id="MobiDB-lite"/>
    </source>
</evidence>
<feature type="compositionally biased region" description="Basic and acidic residues" evidence="1">
    <location>
        <begin position="189"/>
        <end position="198"/>
    </location>
</feature>
<name>A0A2V3J0Q5_9FLOR</name>
<protein>
    <submittedName>
        <fullName evidence="2">Uncharacterized protein</fullName>
    </submittedName>
</protein>
<evidence type="ECO:0000313" key="3">
    <source>
        <dbReference type="Proteomes" id="UP000247409"/>
    </source>
</evidence>